<gene>
    <name evidence="1" type="ORF">AK812_SmicGene46904</name>
</gene>
<evidence type="ECO:0000313" key="1">
    <source>
        <dbReference type="EMBL" id="OLP73753.1"/>
    </source>
</evidence>
<dbReference type="OrthoDB" id="406005at2759"/>
<dbReference type="EMBL" id="LSRX01004835">
    <property type="protein sequence ID" value="OLP73753.1"/>
    <property type="molecule type" value="Genomic_DNA"/>
</dbReference>
<evidence type="ECO:0000313" key="2">
    <source>
        <dbReference type="Proteomes" id="UP000186817"/>
    </source>
</evidence>
<reference evidence="1 2" key="1">
    <citation type="submission" date="2016-02" db="EMBL/GenBank/DDBJ databases">
        <title>Genome analysis of coral dinoflagellate symbionts highlights evolutionary adaptations to a symbiotic lifestyle.</title>
        <authorList>
            <person name="Aranda M."/>
            <person name="Li Y."/>
            <person name="Liew Y.J."/>
            <person name="Baumgarten S."/>
            <person name="Simakov O."/>
            <person name="Wilson M."/>
            <person name="Piel J."/>
            <person name="Ashoor H."/>
            <person name="Bougouffa S."/>
            <person name="Bajic V.B."/>
            <person name="Ryu T."/>
            <person name="Ravasi T."/>
            <person name="Bayer T."/>
            <person name="Micklem G."/>
            <person name="Kim H."/>
            <person name="Bhak J."/>
            <person name="Lajeunesse T.C."/>
            <person name="Voolstra C.R."/>
        </authorList>
    </citation>
    <scope>NUCLEOTIDE SEQUENCE [LARGE SCALE GENOMIC DNA]</scope>
    <source>
        <strain evidence="1 2">CCMP2467</strain>
    </source>
</reference>
<organism evidence="1 2">
    <name type="scientific">Symbiodinium microadriaticum</name>
    <name type="common">Dinoflagellate</name>
    <name type="synonym">Zooxanthella microadriatica</name>
    <dbReference type="NCBI Taxonomy" id="2951"/>
    <lineage>
        <taxon>Eukaryota</taxon>
        <taxon>Sar</taxon>
        <taxon>Alveolata</taxon>
        <taxon>Dinophyceae</taxon>
        <taxon>Suessiales</taxon>
        <taxon>Symbiodiniaceae</taxon>
        <taxon>Symbiodinium</taxon>
    </lineage>
</organism>
<accession>A0A1Q9BSU1</accession>
<dbReference type="Proteomes" id="UP000186817">
    <property type="component" value="Unassembled WGS sequence"/>
</dbReference>
<comment type="caution">
    <text evidence="1">The sequence shown here is derived from an EMBL/GenBank/DDBJ whole genome shotgun (WGS) entry which is preliminary data.</text>
</comment>
<name>A0A1Q9BSU1_SYMMI</name>
<proteinExistence type="predicted"/>
<keyword evidence="2" id="KW-1185">Reference proteome</keyword>
<sequence>MEGLSPKVVQALQAKELYNVLETIFEEMKVDWASVREDEVCMNFRLCLHLLGKYGLAIPYPKTFEDWANLEGGGFPACDIECKGVFPAYDIGCKGLFPAGGIGCKGLFSRFGGVSG</sequence>
<dbReference type="AlphaFoldDB" id="A0A1Q9BSU1"/>
<protein>
    <submittedName>
        <fullName evidence="1">Uncharacterized protein</fullName>
    </submittedName>
</protein>